<feature type="transmembrane region" description="Helical" evidence="1">
    <location>
        <begin position="12"/>
        <end position="30"/>
    </location>
</feature>
<name>A0ABS3C0E5_9BACT</name>
<dbReference type="Proteomes" id="UP000664317">
    <property type="component" value="Unassembled WGS sequence"/>
</dbReference>
<protein>
    <recommendedName>
        <fullName evidence="4">Aerotolerance regulator N-terminal domain-containing protein</fullName>
    </recommendedName>
</protein>
<keyword evidence="1" id="KW-0472">Membrane</keyword>
<keyword evidence="1" id="KW-0812">Transmembrane</keyword>
<keyword evidence="1" id="KW-1133">Transmembrane helix</keyword>
<feature type="transmembrane region" description="Helical" evidence="1">
    <location>
        <begin position="514"/>
        <end position="532"/>
    </location>
</feature>
<evidence type="ECO:0000256" key="1">
    <source>
        <dbReference type="SAM" id="Phobius"/>
    </source>
</evidence>
<evidence type="ECO:0008006" key="4">
    <source>
        <dbReference type="Google" id="ProtNLM"/>
    </source>
</evidence>
<accession>A0ABS3C0E5</accession>
<gene>
    <name evidence="2" type="ORF">J0A68_06485</name>
</gene>
<dbReference type="RefSeq" id="WP_206577374.1">
    <property type="nucleotide sequence ID" value="NZ_JAFKCT010000002.1"/>
</dbReference>
<proteinExistence type="predicted"/>
<feature type="transmembrane region" description="Helical" evidence="1">
    <location>
        <begin position="42"/>
        <end position="61"/>
    </location>
</feature>
<keyword evidence="3" id="KW-1185">Reference proteome</keyword>
<comment type="caution">
    <text evidence="2">The sequence shown here is derived from an EMBL/GenBank/DDBJ whole genome shotgun (WGS) entry which is preliminary data.</text>
</comment>
<dbReference type="EMBL" id="JAFKCT010000002">
    <property type="protein sequence ID" value="MBN7810592.1"/>
    <property type="molecule type" value="Genomic_DNA"/>
</dbReference>
<organism evidence="2 3">
    <name type="scientific">Algoriphagus oliviformis</name>
    <dbReference type="NCBI Taxonomy" id="2811231"/>
    <lineage>
        <taxon>Bacteria</taxon>
        <taxon>Pseudomonadati</taxon>
        <taxon>Bacteroidota</taxon>
        <taxon>Cytophagia</taxon>
        <taxon>Cytophagales</taxon>
        <taxon>Cyclobacteriaceae</taxon>
        <taxon>Algoriphagus</taxon>
    </lineage>
</organism>
<evidence type="ECO:0000313" key="2">
    <source>
        <dbReference type="EMBL" id="MBN7810592.1"/>
    </source>
</evidence>
<reference evidence="2 3" key="1">
    <citation type="submission" date="2021-03" db="EMBL/GenBank/DDBJ databases">
        <title>novel species isolated from a fishpond in China.</title>
        <authorList>
            <person name="Lu H."/>
            <person name="Cai Z."/>
        </authorList>
    </citation>
    <scope>NUCLEOTIDE SEQUENCE [LARGE SCALE GENOMIC DNA]</scope>
    <source>
        <strain evidence="2 3">H41</strain>
    </source>
</reference>
<sequence>MNFHYQPLVSWPFFFGFVAILVLVGGLTLFFQWRNKTASKRLLIRGLLLLGFVFCLAMLLLRPQREVEPGERQVIVYQDDLDKKQVDFWRDSLEVNRAVALSRFQPRSEMVFLLGEKFDAQQLYGLRNLDFEWILPHENAAVRDLAWKGFVRKGEKQRLAYEVYSESDSSMLAISGSNLEPKPLTKGWNSGLLEFSPSGLGRAEFPLLLDEDTLANVRFYIGAASPKKYHFQLGFPSAESRTLGNWLREKGEKVTEEIQLSRETVLYSGLAGDSLQVLIVDPAQLEQKSVQNLVKEGKAALVVMNVSQAVETAQTLNRLFGTDFQVSRISQEETRTLESGAETLPFSFLEKSGQKLRQDGSLAVQLAGSVPVSMSLITASYPFSLQGKSEEYEAVWGELFGLLEPDEKSAWRMEAPLLTGVSKDLERLSQDSLPDQLIWAKDTIYLRRSAANPFLAEGKLQITDSSWVDLDSGFSAFVYGEDELAALRTRALISDLKSNSPSLGGESSSFRLPFSPWIWIVGMLLTLGLLWLEPKLQL</sequence>
<evidence type="ECO:0000313" key="3">
    <source>
        <dbReference type="Proteomes" id="UP000664317"/>
    </source>
</evidence>